<evidence type="ECO:0000256" key="3">
    <source>
        <dbReference type="ARBA" id="ARBA00022833"/>
    </source>
</evidence>
<dbReference type="PANTHER" id="PTHR33823:SF4">
    <property type="entry name" value="GENERAL STRESS PROTEIN 16O"/>
    <property type="match status" value="1"/>
</dbReference>
<keyword evidence="3" id="KW-0862">Zinc</keyword>
<evidence type="ECO:0000313" key="9">
    <source>
        <dbReference type="Proteomes" id="UP000595046"/>
    </source>
</evidence>
<feature type="coiled-coil region" evidence="5">
    <location>
        <begin position="83"/>
        <end position="110"/>
    </location>
</feature>
<dbReference type="AlphaFoldDB" id="A0A7T1T6W4"/>
<gene>
    <name evidence="8" type="ORF">G4Z16_15175</name>
</gene>
<dbReference type="InterPro" id="IPR000962">
    <property type="entry name" value="Znf_DskA_TraR"/>
</dbReference>
<dbReference type="Gene3D" id="1.20.120.910">
    <property type="entry name" value="DksA, coiled-coil domain"/>
    <property type="match status" value="1"/>
</dbReference>
<proteinExistence type="predicted"/>
<evidence type="ECO:0000259" key="7">
    <source>
        <dbReference type="Pfam" id="PF01258"/>
    </source>
</evidence>
<keyword evidence="1" id="KW-0479">Metal-binding</keyword>
<feature type="zinc finger region" description="dksA C4-type" evidence="4">
    <location>
        <begin position="115"/>
        <end position="139"/>
    </location>
</feature>
<evidence type="ECO:0000256" key="6">
    <source>
        <dbReference type="SAM" id="MobiDB-lite"/>
    </source>
</evidence>
<sequence length="144" mass="15740">MACRNSAPWRLASALVEKRPENAEGPSPEERREAAERIDEARAGNERLVASLTRLWDGVVEASTQANIDDEHDPEGATVAFERAQLRDALKQARSDLEDLGRAAERLRAGEYWVCERCGGSIPGARLAARPTTARCIDCAGKPL</sequence>
<reference evidence="9" key="1">
    <citation type="submission" date="2020-02" db="EMBL/GenBank/DDBJ databases">
        <title>Streptomyces sp. ASO4wet.</title>
        <authorList>
            <person name="Risdian C."/>
            <person name="Landwehr W."/>
            <person name="Schupp P."/>
            <person name="Wink J."/>
        </authorList>
    </citation>
    <scope>NUCLEOTIDE SEQUENCE [LARGE SCALE GENOMIC DNA]</scope>
    <source>
        <strain evidence="9">ASO4wet</strain>
    </source>
</reference>
<protein>
    <submittedName>
        <fullName evidence="8">TraR/DksA family transcriptional regulator</fullName>
    </submittedName>
</protein>
<name>A0A7T1T6W4_9ACTN</name>
<dbReference type="PANTHER" id="PTHR33823">
    <property type="entry name" value="RNA POLYMERASE-BINDING TRANSCRIPTION FACTOR DKSA-RELATED"/>
    <property type="match status" value="1"/>
</dbReference>
<keyword evidence="5" id="KW-0175">Coiled coil</keyword>
<keyword evidence="9" id="KW-1185">Reference proteome</keyword>
<dbReference type="PROSITE" id="PS01102">
    <property type="entry name" value="ZF_DKSA_1"/>
    <property type="match status" value="1"/>
</dbReference>
<dbReference type="PROSITE" id="PS51128">
    <property type="entry name" value="ZF_DKSA_2"/>
    <property type="match status" value="1"/>
</dbReference>
<organism evidence="8 9">
    <name type="scientific">Streptomyces bathyalis</name>
    <dbReference type="NCBI Taxonomy" id="2710756"/>
    <lineage>
        <taxon>Bacteria</taxon>
        <taxon>Bacillati</taxon>
        <taxon>Actinomycetota</taxon>
        <taxon>Actinomycetes</taxon>
        <taxon>Kitasatosporales</taxon>
        <taxon>Streptomycetaceae</taxon>
        <taxon>Streptomyces</taxon>
    </lineage>
</organism>
<evidence type="ECO:0000256" key="2">
    <source>
        <dbReference type="ARBA" id="ARBA00022771"/>
    </source>
</evidence>
<dbReference type="SUPFAM" id="SSF57716">
    <property type="entry name" value="Glucocorticoid receptor-like (DNA-binding domain)"/>
    <property type="match status" value="1"/>
</dbReference>
<evidence type="ECO:0000313" key="8">
    <source>
        <dbReference type="EMBL" id="QPP07506.1"/>
    </source>
</evidence>
<accession>A0A7T1T6W4</accession>
<evidence type="ECO:0000256" key="5">
    <source>
        <dbReference type="SAM" id="Coils"/>
    </source>
</evidence>
<dbReference type="EMBL" id="CP048882">
    <property type="protein sequence ID" value="QPP07506.1"/>
    <property type="molecule type" value="Genomic_DNA"/>
</dbReference>
<dbReference type="KEGG" id="sbat:G4Z16_15175"/>
<evidence type="ECO:0000256" key="1">
    <source>
        <dbReference type="ARBA" id="ARBA00022723"/>
    </source>
</evidence>
<feature type="region of interest" description="Disordered" evidence="6">
    <location>
        <begin position="14"/>
        <end position="40"/>
    </location>
</feature>
<dbReference type="Pfam" id="PF01258">
    <property type="entry name" value="zf-dskA_traR"/>
    <property type="match status" value="1"/>
</dbReference>
<dbReference type="InterPro" id="IPR020458">
    <property type="entry name" value="Znf_DskA_TraR_CS"/>
</dbReference>
<feature type="compositionally biased region" description="Basic and acidic residues" evidence="6">
    <location>
        <begin position="16"/>
        <end position="40"/>
    </location>
</feature>
<dbReference type="Proteomes" id="UP000595046">
    <property type="component" value="Chromosome"/>
</dbReference>
<dbReference type="GO" id="GO:0008270">
    <property type="term" value="F:zinc ion binding"/>
    <property type="evidence" value="ECO:0007669"/>
    <property type="project" value="UniProtKB-KW"/>
</dbReference>
<evidence type="ECO:0000256" key="4">
    <source>
        <dbReference type="PROSITE-ProRule" id="PRU00510"/>
    </source>
</evidence>
<keyword evidence="2" id="KW-0863">Zinc-finger</keyword>
<feature type="domain" description="Zinc finger DksA/TraR C4-type" evidence="7">
    <location>
        <begin position="112"/>
        <end position="142"/>
    </location>
</feature>